<dbReference type="PANTHER" id="PTHR14387:SF0">
    <property type="entry name" value="DUF2428 DOMAIN-CONTAINING PROTEIN"/>
    <property type="match status" value="1"/>
</dbReference>
<evidence type="ECO:0000313" key="6">
    <source>
        <dbReference type="RefSeq" id="XP_026730247.1"/>
    </source>
</evidence>
<evidence type="ECO:0000313" key="5">
    <source>
        <dbReference type="Proteomes" id="UP000322000"/>
    </source>
</evidence>
<feature type="domain" description="DUF2428" evidence="3">
    <location>
        <begin position="683"/>
        <end position="964"/>
    </location>
</feature>
<dbReference type="RefSeq" id="XP_026730248.1">
    <property type="nucleotide sequence ID" value="XM_026874447.1"/>
</dbReference>
<evidence type="ECO:0000259" key="4">
    <source>
        <dbReference type="Pfam" id="PF25151"/>
    </source>
</evidence>
<evidence type="ECO:0000256" key="1">
    <source>
        <dbReference type="ARBA" id="ARBA00010409"/>
    </source>
</evidence>
<gene>
    <name evidence="6 7" type="primary">LOC113495624</name>
</gene>
<dbReference type="InterPro" id="IPR051954">
    <property type="entry name" value="tRNA_methyltransferase_THADA"/>
</dbReference>
<evidence type="ECO:0000259" key="3">
    <source>
        <dbReference type="Pfam" id="PF10350"/>
    </source>
</evidence>
<dbReference type="Proteomes" id="UP000322000">
    <property type="component" value="Chromosome 7"/>
</dbReference>
<protein>
    <submittedName>
        <fullName evidence="6 7">Uncharacterized protein LOC113495624 isoform X1</fullName>
    </submittedName>
</protein>
<dbReference type="GO" id="GO:0005829">
    <property type="term" value="C:cytosol"/>
    <property type="evidence" value="ECO:0007669"/>
    <property type="project" value="TreeGrafter"/>
</dbReference>
<evidence type="ECO:0000256" key="2">
    <source>
        <dbReference type="ARBA" id="ARBA00022694"/>
    </source>
</evidence>
<keyword evidence="2" id="KW-0819">tRNA processing</keyword>
<reference evidence="6 7" key="1">
    <citation type="submission" date="2025-04" db="UniProtKB">
        <authorList>
            <consortium name="RefSeq"/>
        </authorList>
    </citation>
    <scope>IDENTIFICATION</scope>
</reference>
<dbReference type="InterPro" id="IPR016024">
    <property type="entry name" value="ARM-type_fold"/>
</dbReference>
<sequence length="1464" mass="169088">MDRYDKVITEINVRTHDLQIKSIQDVLILAKQKNKTNDHAFWNKIAELLSVHLKTGLQQFDDQLLCATCFYTVLTYSDQQDAYLSKLLQMINKELFKKNNQEKSTETSHVVSLVYGIFQSTFLIQKTHNDVSIVASVLKSTFDLLLAMGYEYSQYTFISFKTMKLYKKVCNSELHDCIFHKENQIKLINFINHNWENPVTGIRDLNRSLFQTLIATLHKDDYDTILKEIDGFYWNKAKYLMLSEIIEYNSGKVMSLMLEYKWVDGLIHSLHKPGLVSAGADMYYAVLKYTNFEKDWCKIFLKPVIKILNGPRTKTIENFNNFWCLPTLKKFSTLSKIILEELEDMEQTELNLFSKLCILKQANKLGIIEKQLTSTSDYKETENAVMNGINHCYSYIRMLAFDIICVSPRKLVPSKLEYDLILDFLYNNINSDCTVLRLSMLNSLNKFLTQLHSTFINVMIKDERTEDLQLLLEFCTKYQHFIVNSINVNGNYQRKITCVKLCHTLITCLTEIIKKKSNRSKTSVTLIKYVKDKGCWLLATEEFVLKLVSLLRDPTDDLRENVIKLLLNHYSVELREPSIIKVLVNEALNSMKSKFFYEICCSQSMFKLLSNLILKDKQPVGDYKSVEDIFNLTYNELLNEHREKTNIMQSIETGKQLHSMMSILLVVLETCISNSYQIDIQKIMPEFLEVLESVSNQFRWEEESSTSSDFSKMNDMVENIIVNYGYNYSDEQDQTKISGLHQIVLNCLWLNVKTTCDLASILVQYNVNNVEMSERCLNIITHVLETSRHKGAIESAGAALGRGIQFLTLLPSENKVSGVPFSLLKCKLNELISETNKMASITRRGAGLSIMVHRIVSHDMKKGKVGGLLLFSQSIFRDAIRNFIFCLFQPLFHYFINTLLQICNNKIHSPNDENEANQVDLPKAIYIHFMTRIVIDSSLASDMMFYFADLAELAFGNLTSRHWQIRNAALQLYGALIPKQIGEKKASGDDEETIATVACDELRTHSPKLWKNIMEQLTQSNETDKVQAHSNLVPILNLLANSAKRYSFSTDLTAQRISDDHLLRNLVILLSSPIHTVRRLTAKCIFNIYNFKDIFNVLHKEHSNVENFLHGALILLGLCHKYYSSNELYAENFTKLGQHFGNVLTSQNHSYLCKELFEKIYNSQMKIEDVRTTISEVNANAYFPGIHLWAENRLKIIISSSSWKSIPDLLTVVLQQSNYEKYCELILLKIESRDVIPEEVLLEIINILLTFEYKYSSSIIWKILFEISLITNISEFLDITELLEKLAKDESVYILRYIIPLVARNIKGTTDGNKLNVVKIIDKLSDFENSDVDMRYIAAISNNELANHFQDLPDSIKVTSIKCAVMLLQDEDEDVRNLNVNFYKQLSRQNSLLQPYICLNNILNRKFLHTIFTDSHSIHNLVTELLEVLQLNHSVDEYNPFSNDSKNIYLEPEILKQLTEKLTT</sequence>
<dbReference type="RefSeq" id="XP_026730247.1">
    <property type="nucleotide sequence ID" value="XM_026874446.1"/>
</dbReference>
<dbReference type="PANTHER" id="PTHR14387">
    <property type="entry name" value="THADA/DEATH RECEPTOR INTERACTING PROTEIN"/>
    <property type="match status" value="1"/>
</dbReference>
<organism evidence="5 6">
    <name type="scientific">Trichoplusia ni</name>
    <name type="common">Cabbage looper</name>
    <dbReference type="NCBI Taxonomy" id="7111"/>
    <lineage>
        <taxon>Eukaryota</taxon>
        <taxon>Metazoa</taxon>
        <taxon>Ecdysozoa</taxon>
        <taxon>Arthropoda</taxon>
        <taxon>Hexapoda</taxon>
        <taxon>Insecta</taxon>
        <taxon>Pterygota</taxon>
        <taxon>Neoptera</taxon>
        <taxon>Endopterygota</taxon>
        <taxon>Lepidoptera</taxon>
        <taxon>Glossata</taxon>
        <taxon>Ditrysia</taxon>
        <taxon>Noctuoidea</taxon>
        <taxon>Noctuidae</taxon>
        <taxon>Plusiinae</taxon>
        <taxon>Trichoplusia</taxon>
    </lineage>
</organism>
<dbReference type="OrthoDB" id="6614653at2759"/>
<dbReference type="SUPFAM" id="SSF48371">
    <property type="entry name" value="ARM repeat"/>
    <property type="match status" value="2"/>
</dbReference>
<dbReference type="InterPro" id="IPR056842">
    <property type="entry name" value="THADA-like_TPR_C"/>
</dbReference>
<dbReference type="GO" id="GO:0030488">
    <property type="term" value="P:tRNA methylation"/>
    <property type="evidence" value="ECO:0007669"/>
    <property type="project" value="TreeGrafter"/>
</dbReference>
<keyword evidence="5" id="KW-1185">Reference proteome</keyword>
<comment type="similarity">
    <text evidence="1">Belongs to the THADA family.</text>
</comment>
<dbReference type="KEGG" id="tnl:113495624"/>
<dbReference type="Pfam" id="PF10350">
    <property type="entry name" value="DUF2428"/>
    <property type="match status" value="1"/>
</dbReference>
<accession>A0A7E5VPN6</accession>
<proteinExistence type="inferred from homology"/>
<evidence type="ECO:0000313" key="7">
    <source>
        <dbReference type="RefSeq" id="XP_026730248.1"/>
    </source>
</evidence>
<feature type="domain" description="tRNA (32-2'-O)-methyltransferase regulator THADA-like C-terminal TPR repeats region" evidence="4">
    <location>
        <begin position="966"/>
        <end position="1115"/>
    </location>
</feature>
<name>A0A7E5VPN6_TRINI</name>
<dbReference type="InterPro" id="IPR019442">
    <property type="entry name" value="THADA/TRM732_DUF2428"/>
</dbReference>
<dbReference type="GeneID" id="113495624"/>
<dbReference type="Pfam" id="PF25151">
    <property type="entry name" value="TPR_Trm732_C"/>
    <property type="match status" value="1"/>
</dbReference>